<reference evidence="2" key="1">
    <citation type="submission" date="2023-02" db="EMBL/GenBank/DDBJ databases">
        <title>Nocardiopsis ansamitocini NBRC 112285.</title>
        <authorList>
            <person name="Ichikawa N."/>
            <person name="Sato H."/>
            <person name="Tonouchi N."/>
        </authorList>
    </citation>
    <scope>NUCLEOTIDE SEQUENCE</scope>
    <source>
        <strain evidence="2">NBRC 112285</strain>
    </source>
</reference>
<dbReference type="Proteomes" id="UP001165092">
    <property type="component" value="Unassembled WGS sequence"/>
</dbReference>
<dbReference type="PANTHER" id="PTHR12149">
    <property type="entry name" value="FRUCTOSAMINE 3 KINASE-RELATED PROTEIN"/>
    <property type="match status" value="1"/>
</dbReference>
<name>A0A9W6P5Y3_9ACTN</name>
<dbReference type="Gene3D" id="1.10.510.10">
    <property type="entry name" value="Transferase(Phosphotransferase) domain 1"/>
    <property type="match status" value="1"/>
</dbReference>
<dbReference type="RefSeq" id="WP_285758873.1">
    <property type="nucleotide sequence ID" value="NZ_BSQG01000003.1"/>
</dbReference>
<comment type="similarity">
    <text evidence="1">Belongs to the fructosamine kinase family.</text>
</comment>
<dbReference type="Pfam" id="PF03881">
    <property type="entry name" value="Fructosamin_kin"/>
    <property type="match status" value="1"/>
</dbReference>
<evidence type="ECO:0000313" key="3">
    <source>
        <dbReference type="Proteomes" id="UP001165092"/>
    </source>
</evidence>
<dbReference type="Gene3D" id="1.20.1270.240">
    <property type="match status" value="1"/>
</dbReference>
<sequence>MGLLGVESVADRVAALTGREVAATIALGASHEWQLHRVELADATSVFVKETATERPELEGLFRAEALGLNWLAGSFGSPVPRVLGWDARTLALDWVEQDEPSPAAAERFGHQLAAMHLVGADRFGADWPGFIGPLPLDNTPTRNWPEFYVQRRVLPYLERAVNRGALTPADARLVEKVLDRVEELAGEPEPPARIHGDLWNGNVMWGTNGVTVVDPAAHGGHREADLAMLSLFGLPHLDRVRDAYNHAAPLADGWKARIPLHQLHPLLVHVCLYGAAYRTTTIEAARTALRVES</sequence>
<proteinExistence type="inferred from homology"/>
<gene>
    <name evidence="2" type="ORF">Nans01_20120</name>
</gene>
<dbReference type="EMBL" id="BSQG01000003">
    <property type="protein sequence ID" value="GLU47661.1"/>
    <property type="molecule type" value="Genomic_DNA"/>
</dbReference>
<evidence type="ECO:0000256" key="1">
    <source>
        <dbReference type="PIRNR" id="PIRNR006221"/>
    </source>
</evidence>
<dbReference type="AlphaFoldDB" id="A0A9W6P5Y3"/>
<keyword evidence="3" id="KW-1185">Reference proteome</keyword>
<dbReference type="GO" id="GO:0016301">
    <property type="term" value="F:kinase activity"/>
    <property type="evidence" value="ECO:0007669"/>
    <property type="project" value="UniProtKB-UniRule"/>
</dbReference>
<dbReference type="InterPro" id="IPR011009">
    <property type="entry name" value="Kinase-like_dom_sf"/>
</dbReference>
<keyword evidence="1 2" id="KW-0418">Kinase</keyword>
<dbReference type="Gene3D" id="3.30.200.20">
    <property type="entry name" value="Phosphorylase Kinase, domain 1"/>
    <property type="match status" value="1"/>
</dbReference>
<accession>A0A9W6P5Y3</accession>
<protein>
    <submittedName>
        <fullName evidence="2">Fructosamine kinase</fullName>
    </submittedName>
</protein>
<dbReference type="PANTHER" id="PTHR12149:SF8">
    <property type="entry name" value="PROTEIN-RIBULOSAMINE 3-KINASE"/>
    <property type="match status" value="1"/>
</dbReference>
<keyword evidence="1" id="KW-0808">Transferase</keyword>
<dbReference type="SUPFAM" id="SSF56112">
    <property type="entry name" value="Protein kinase-like (PK-like)"/>
    <property type="match status" value="1"/>
</dbReference>
<dbReference type="InterPro" id="IPR016477">
    <property type="entry name" value="Fructo-/Ketosamine-3-kinase"/>
</dbReference>
<evidence type="ECO:0000313" key="2">
    <source>
        <dbReference type="EMBL" id="GLU47661.1"/>
    </source>
</evidence>
<organism evidence="2 3">
    <name type="scientific">Nocardiopsis ansamitocini</name>
    <dbReference type="NCBI Taxonomy" id="1670832"/>
    <lineage>
        <taxon>Bacteria</taxon>
        <taxon>Bacillati</taxon>
        <taxon>Actinomycetota</taxon>
        <taxon>Actinomycetes</taxon>
        <taxon>Streptosporangiales</taxon>
        <taxon>Nocardiopsidaceae</taxon>
        <taxon>Nocardiopsis</taxon>
    </lineage>
</organism>
<dbReference type="PIRSF" id="PIRSF006221">
    <property type="entry name" value="Ketosamine-3-kinase"/>
    <property type="match status" value="1"/>
</dbReference>
<comment type="caution">
    <text evidence="2">The sequence shown here is derived from an EMBL/GenBank/DDBJ whole genome shotgun (WGS) entry which is preliminary data.</text>
</comment>